<dbReference type="Gene3D" id="6.10.140.1330">
    <property type="match status" value="1"/>
</dbReference>
<proteinExistence type="predicted"/>
<keyword evidence="4 10" id="KW-0812">Transmembrane</keyword>
<dbReference type="EMBL" id="JQCQ01000020">
    <property type="protein sequence ID" value="KRO24851.1"/>
    <property type="molecule type" value="Genomic_DNA"/>
</dbReference>
<evidence type="ECO:0000256" key="9">
    <source>
        <dbReference type="ARBA" id="ARBA00023201"/>
    </source>
</evidence>
<evidence type="ECO:0000313" key="13">
    <source>
        <dbReference type="Proteomes" id="UP000051249"/>
    </source>
</evidence>
<evidence type="ECO:0000256" key="1">
    <source>
        <dbReference type="ARBA" id="ARBA00004651"/>
    </source>
</evidence>
<evidence type="ECO:0000259" key="11">
    <source>
        <dbReference type="Pfam" id="PF00999"/>
    </source>
</evidence>
<evidence type="ECO:0000256" key="5">
    <source>
        <dbReference type="ARBA" id="ARBA00022989"/>
    </source>
</evidence>
<protein>
    <recommendedName>
        <fullName evidence="11">Cation/H+ exchanger transmembrane domain-containing protein</fullName>
    </recommendedName>
</protein>
<dbReference type="GO" id="GO:0098719">
    <property type="term" value="P:sodium ion import across plasma membrane"/>
    <property type="evidence" value="ECO:0007669"/>
    <property type="project" value="TreeGrafter"/>
</dbReference>
<keyword evidence="5 10" id="KW-1133">Transmembrane helix</keyword>
<dbReference type="Pfam" id="PF00999">
    <property type="entry name" value="Na_H_Exchanger"/>
    <property type="match status" value="1"/>
</dbReference>
<dbReference type="PANTHER" id="PTHR10110">
    <property type="entry name" value="SODIUM/HYDROGEN EXCHANGER"/>
    <property type="match status" value="1"/>
</dbReference>
<feature type="transmembrane region" description="Helical" evidence="10">
    <location>
        <begin position="152"/>
        <end position="173"/>
    </location>
</feature>
<feature type="transmembrane region" description="Helical" evidence="10">
    <location>
        <begin position="276"/>
        <end position="297"/>
    </location>
</feature>
<evidence type="ECO:0000256" key="8">
    <source>
        <dbReference type="ARBA" id="ARBA00023136"/>
    </source>
</evidence>
<name>A0A0R2NLZ9_9LACO</name>
<feature type="transmembrane region" description="Helical" evidence="10">
    <location>
        <begin position="125"/>
        <end position="146"/>
    </location>
</feature>
<feature type="transmembrane region" description="Helical" evidence="10">
    <location>
        <begin position="317"/>
        <end position="336"/>
    </location>
</feature>
<sequence>MFIIIGVFLSVIPLYQHYIFNPSLFLFLIISPLLYNDAQSASRYWIGRGAVNIFSLSIMLVIATVVFVGFGVHAIFKFIPLALAFALCAIVTPTDASAVSAFARPNKKLQIPFTILQNESLFNDATGFVIFDIALIAVIGGSFSWTMALTDFILEFAGGLLFGAIVGALFHMLRSFLISINDDSPLVMISIEMLVPFLVYFLADHFHLSGVLAVVAAGLVQGMENDNLRLSASRMQLVRNNAWEMAEEALTGGVFVLLGISLPTIIERIFASNSQLLLLLVLVAAVVYTLKLVIRLLWTRYLVWMHLPSNHRWKDSWLMAVSGASGTISLSLAFLLPEDLSYSGALDRDALIFIVTVVILLSLTIAAVIVPKLTKPEENSEKIKPIEQWSREMIMVAMAKIKHEKDYPSEVQIVTDALSSQLHQHKRSKRRERIRLFKLGHDAELKELEQQHRQGNITDDEYKYYQEFMDLSLYTVNFNLIRNILLRIRFGIHIGRLYQDVHSVQDILFTSPLIAEQYYWRQQFELHGEDIKPIEDFGYRAVMKVLRGVRKENGSSSELHEVQSFYQQRHRRLNLPQPQAAVLYQLFLEAFHTEYEYFQQALVDGRLDVEVAEELQQNIIYDEMAYIQNHTAFIESEEPHHFTHKD</sequence>
<dbReference type="InterPro" id="IPR018422">
    <property type="entry name" value="Cation/H_exchanger_CPA1"/>
</dbReference>
<evidence type="ECO:0000256" key="10">
    <source>
        <dbReference type="SAM" id="Phobius"/>
    </source>
</evidence>
<feature type="domain" description="Cation/H+ exchanger transmembrane" evidence="11">
    <location>
        <begin position="2"/>
        <end position="371"/>
    </location>
</feature>
<dbReference type="AlphaFoldDB" id="A0A0R2NLZ9"/>
<keyword evidence="8 10" id="KW-0472">Membrane</keyword>
<evidence type="ECO:0000256" key="2">
    <source>
        <dbReference type="ARBA" id="ARBA00022448"/>
    </source>
</evidence>
<dbReference type="Proteomes" id="UP000051249">
    <property type="component" value="Unassembled WGS sequence"/>
</dbReference>
<evidence type="ECO:0000256" key="7">
    <source>
        <dbReference type="ARBA" id="ARBA00023065"/>
    </source>
</evidence>
<gene>
    <name evidence="12" type="ORF">IV88_GL000680</name>
</gene>
<evidence type="ECO:0000313" key="12">
    <source>
        <dbReference type="EMBL" id="KRO24851.1"/>
    </source>
</evidence>
<keyword evidence="7" id="KW-0406">Ion transport</keyword>
<dbReference type="PATRIC" id="fig|480391.4.peg.689"/>
<feature type="transmembrane region" description="Helical" evidence="10">
    <location>
        <begin position="351"/>
        <end position="370"/>
    </location>
</feature>
<reference evidence="12 13" key="1">
    <citation type="journal article" date="2015" name="Genome Announc.">
        <title>Expanding the biotechnology potential of lactobacilli through comparative genomics of 213 strains and associated genera.</title>
        <authorList>
            <person name="Sun Z."/>
            <person name="Harris H.M."/>
            <person name="McCann A."/>
            <person name="Guo C."/>
            <person name="Argimon S."/>
            <person name="Zhang W."/>
            <person name="Yang X."/>
            <person name="Jeffery I.B."/>
            <person name="Cooney J.C."/>
            <person name="Kagawa T.F."/>
            <person name="Liu W."/>
            <person name="Song Y."/>
            <person name="Salvetti E."/>
            <person name="Wrobel A."/>
            <person name="Rasinkangas P."/>
            <person name="Parkhill J."/>
            <person name="Rea M.C."/>
            <person name="O'Sullivan O."/>
            <person name="Ritari J."/>
            <person name="Douillard F.P."/>
            <person name="Paul Ross R."/>
            <person name="Yang R."/>
            <person name="Briner A.E."/>
            <person name="Felis G.E."/>
            <person name="de Vos W.M."/>
            <person name="Barrangou R."/>
            <person name="Klaenhammer T.R."/>
            <person name="Caufield P.W."/>
            <person name="Cui Y."/>
            <person name="Zhang H."/>
            <person name="O'Toole P.W."/>
        </authorList>
    </citation>
    <scope>NUCLEOTIDE SEQUENCE [LARGE SCALE GENOMIC DNA]</scope>
    <source>
        <strain evidence="12 13">DSM 23026</strain>
    </source>
</reference>
<feature type="transmembrane region" description="Helical" evidence="10">
    <location>
        <begin position="50"/>
        <end position="76"/>
    </location>
</feature>
<feature type="transmembrane region" description="Helical" evidence="10">
    <location>
        <begin position="249"/>
        <end position="270"/>
    </location>
</feature>
<evidence type="ECO:0000256" key="3">
    <source>
        <dbReference type="ARBA" id="ARBA00022475"/>
    </source>
</evidence>
<organism evidence="12 13">
    <name type="scientific">Pediococcus argentinicus</name>
    <dbReference type="NCBI Taxonomy" id="480391"/>
    <lineage>
        <taxon>Bacteria</taxon>
        <taxon>Bacillati</taxon>
        <taxon>Bacillota</taxon>
        <taxon>Bacilli</taxon>
        <taxon>Lactobacillales</taxon>
        <taxon>Lactobacillaceae</taxon>
        <taxon>Pediococcus</taxon>
    </lineage>
</organism>
<dbReference type="InterPro" id="IPR006153">
    <property type="entry name" value="Cation/H_exchanger_TM"/>
</dbReference>
<dbReference type="PANTHER" id="PTHR10110:SF86">
    <property type="entry name" value="SODIUM_HYDROGEN EXCHANGER 7"/>
    <property type="match status" value="1"/>
</dbReference>
<dbReference type="GO" id="GO:0015385">
    <property type="term" value="F:sodium:proton antiporter activity"/>
    <property type="evidence" value="ECO:0007669"/>
    <property type="project" value="InterPro"/>
</dbReference>
<accession>A0A0R2NLZ9</accession>
<dbReference type="GO" id="GO:0015386">
    <property type="term" value="F:potassium:proton antiporter activity"/>
    <property type="evidence" value="ECO:0007669"/>
    <property type="project" value="TreeGrafter"/>
</dbReference>
<keyword evidence="3" id="KW-1003">Cell membrane</keyword>
<keyword evidence="2" id="KW-0813">Transport</keyword>
<keyword evidence="9" id="KW-0739">Sodium transport</keyword>
<dbReference type="GO" id="GO:0051453">
    <property type="term" value="P:regulation of intracellular pH"/>
    <property type="evidence" value="ECO:0007669"/>
    <property type="project" value="TreeGrafter"/>
</dbReference>
<feature type="transmembrane region" description="Helical" evidence="10">
    <location>
        <begin position="82"/>
        <end position="104"/>
    </location>
</feature>
<comment type="subcellular location">
    <subcellularLocation>
        <location evidence="1">Cell membrane</location>
        <topology evidence="1">Multi-pass membrane protein</topology>
    </subcellularLocation>
</comment>
<dbReference type="GO" id="GO:0005886">
    <property type="term" value="C:plasma membrane"/>
    <property type="evidence" value="ECO:0007669"/>
    <property type="project" value="UniProtKB-SubCell"/>
</dbReference>
<evidence type="ECO:0000256" key="4">
    <source>
        <dbReference type="ARBA" id="ARBA00022692"/>
    </source>
</evidence>
<feature type="transmembrane region" description="Helical" evidence="10">
    <location>
        <begin position="18"/>
        <end position="38"/>
    </location>
</feature>
<keyword evidence="13" id="KW-1185">Reference proteome</keyword>
<evidence type="ECO:0000256" key="6">
    <source>
        <dbReference type="ARBA" id="ARBA00023053"/>
    </source>
</evidence>
<comment type="caution">
    <text evidence="12">The sequence shown here is derived from an EMBL/GenBank/DDBJ whole genome shotgun (WGS) entry which is preliminary data.</text>
</comment>
<keyword evidence="6" id="KW-0915">Sodium</keyword>
<feature type="transmembrane region" description="Helical" evidence="10">
    <location>
        <begin position="209"/>
        <end position="228"/>
    </location>
</feature>